<feature type="transmembrane region" description="Helical" evidence="6">
    <location>
        <begin position="17"/>
        <end position="36"/>
    </location>
</feature>
<comment type="subcellular location">
    <subcellularLocation>
        <location evidence="1 6">Cell membrane</location>
        <topology evidence="1 6">Multi-pass membrane protein</topology>
    </subcellularLocation>
</comment>
<dbReference type="RefSeq" id="WP_035079411.1">
    <property type="nucleotide sequence ID" value="NZ_JMIH01000039.1"/>
</dbReference>
<dbReference type="OrthoDB" id="9812980at2"/>
<organism evidence="8 9">
    <name type="scientific">Anditalea andensis</name>
    <dbReference type="NCBI Taxonomy" id="1048983"/>
    <lineage>
        <taxon>Bacteria</taxon>
        <taxon>Pseudomonadati</taxon>
        <taxon>Bacteroidota</taxon>
        <taxon>Cytophagia</taxon>
        <taxon>Cytophagales</taxon>
        <taxon>Cytophagaceae</taxon>
        <taxon>Anditalea</taxon>
    </lineage>
</organism>
<feature type="domain" description="VTT" evidence="7">
    <location>
        <begin position="86"/>
        <end position="203"/>
    </location>
</feature>
<evidence type="ECO:0000256" key="6">
    <source>
        <dbReference type="RuleBase" id="RU366058"/>
    </source>
</evidence>
<proteinExistence type="inferred from homology"/>
<keyword evidence="9" id="KW-1185">Reference proteome</keyword>
<gene>
    <name evidence="8" type="ORF">EL17_21495</name>
</gene>
<name>A0A074KVX2_9BACT</name>
<evidence type="ECO:0000256" key="2">
    <source>
        <dbReference type="ARBA" id="ARBA00022475"/>
    </source>
</evidence>
<dbReference type="Proteomes" id="UP000027821">
    <property type="component" value="Unassembled WGS sequence"/>
</dbReference>
<evidence type="ECO:0000256" key="4">
    <source>
        <dbReference type="ARBA" id="ARBA00022989"/>
    </source>
</evidence>
<dbReference type="GO" id="GO:0005886">
    <property type="term" value="C:plasma membrane"/>
    <property type="evidence" value="ECO:0007669"/>
    <property type="project" value="UniProtKB-SubCell"/>
</dbReference>
<dbReference type="InterPro" id="IPR015414">
    <property type="entry name" value="TMEM64"/>
</dbReference>
<reference evidence="8 9" key="1">
    <citation type="submission" date="2014-04" db="EMBL/GenBank/DDBJ databases">
        <title>Characterization and application of a salt tolerant electro-active bacterium.</title>
        <authorList>
            <person name="Yang L."/>
            <person name="Wei S."/>
            <person name="Tay Q.X.M."/>
        </authorList>
    </citation>
    <scope>NUCLEOTIDE SEQUENCE [LARGE SCALE GENOMIC DNA]</scope>
    <source>
        <strain evidence="8 9">LY1</strain>
    </source>
</reference>
<sequence length="235" mass="26027">MNTKEAKGESKNKKSKLPLYVSLALIGIAIATYFLIPEVQQFFQNAWEVLTSGDENRTKEWVSQFGWIGPVILIVSMVAQIVVLVIPSFALMVVSILAYGPIWGSLIVLAAIYSAATVAYFIGRIYGASLVKRFIGEKSEKKAVGFLEDYGFWAVIITRINPLLSNDAISLIAGILKMNYWKFVGATLVGIAPLTVFIAVLGETTDGLKTGFIWVSVVSLFLFIAYIWWDKKRKS</sequence>
<keyword evidence="2 6" id="KW-1003">Cell membrane</keyword>
<evidence type="ECO:0000256" key="1">
    <source>
        <dbReference type="ARBA" id="ARBA00004651"/>
    </source>
</evidence>
<dbReference type="eggNOG" id="COG0398">
    <property type="taxonomic scope" value="Bacteria"/>
</dbReference>
<evidence type="ECO:0000256" key="5">
    <source>
        <dbReference type="ARBA" id="ARBA00023136"/>
    </source>
</evidence>
<accession>A0A074KVX2</accession>
<evidence type="ECO:0000259" key="7">
    <source>
        <dbReference type="Pfam" id="PF09335"/>
    </source>
</evidence>
<dbReference type="InterPro" id="IPR032816">
    <property type="entry name" value="VTT_dom"/>
</dbReference>
<dbReference type="Pfam" id="PF09335">
    <property type="entry name" value="VTT_dom"/>
    <property type="match status" value="1"/>
</dbReference>
<keyword evidence="3 6" id="KW-0812">Transmembrane</keyword>
<feature type="transmembrane region" description="Helical" evidence="6">
    <location>
        <begin position="180"/>
        <end position="200"/>
    </location>
</feature>
<evidence type="ECO:0000313" key="8">
    <source>
        <dbReference type="EMBL" id="KEO71763.1"/>
    </source>
</evidence>
<dbReference type="AlphaFoldDB" id="A0A074KVX2"/>
<evidence type="ECO:0000256" key="3">
    <source>
        <dbReference type="ARBA" id="ARBA00022692"/>
    </source>
</evidence>
<feature type="transmembrane region" description="Helical" evidence="6">
    <location>
        <begin position="67"/>
        <end position="96"/>
    </location>
</feature>
<dbReference type="STRING" id="1048983.EL17_21495"/>
<feature type="transmembrane region" description="Helical" evidence="6">
    <location>
        <begin position="102"/>
        <end position="123"/>
    </location>
</feature>
<keyword evidence="4 6" id="KW-1133">Transmembrane helix</keyword>
<comment type="similarity">
    <text evidence="6">Belongs to the TVP38/TMEM64 family.</text>
</comment>
<protein>
    <recommendedName>
        <fullName evidence="6">TVP38/TMEM64 family membrane protein</fullName>
    </recommendedName>
</protein>
<evidence type="ECO:0000313" key="9">
    <source>
        <dbReference type="Proteomes" id="UP000027821"/>
    </source>
</evidence>
<feature type="transmembrane region" description="Helical" evidence="6">
    <location>
        <begin position="212"/>
        <end position="229"/>
    </location>
</feature>
<dbReference type="PANTHER" id="PTHR12677">
    <property type="entry name" value="GOLGI APPARATUS MEMBRANE PROTEIN TVP38-RELATED"/>
    <property type="match status" value="1"/>
</dbReference>
<keyword evidence="5 6" id="KW-0472">Membrane</keyword>
<comment type="caution">
    <text evidence="8">The sequence shown here is derived from an EMBL/GenBank/DDBJ whole genome shotgun (WGS) entry which is preliminary data.</text>
</comment>
<dbReference type="PANTHER" id="PTHR12677:SF59">
    <property type="entry name" value="GOLGI APPARATUS MEMBRANE PROTEIN TVP38-RELATED"/>
    <property type="match status" value="1"/>
</dbReference>
<dbReference type="EMBL" id="JMIH01000039">
    <property type="protein sequence ID" value="KEO71763.1"/>
    <property type="molecule type" value="Genomic_DNA"/>
</dbReference>